<dbReference type="InterPro" id="IPR023796">
    <property type="entry name" value="Serpin_dom"/>
</dbReference>
<evidence type="ECO:0000313" key="5">
    <source>
        <dbReference type="Proteomes" id="UP001623349"/>
    </source>
</evidence>
<comment type="caution">
    <text evidence="4">The sequence shown here is derived from an EMBL/GenBank/DDBJ whole genome shotgun (WGS) entry which is preliminary data.</text>
</comment>
<dbReference type="Gene3D" id="2.30.39.10">
    <property type="entry name" value="Alpha-1-antitrypsin, domain 1"/>
    <property type="match status" value="1"/>
</dbReference>
<dbReference type="Pfam" id="PF00079">
    <property type="entry name" value="Serpin"/>
    <property type="match status" value="1"/>
</dbReference>
<dbReference type="InterPro" id="IPR036186">
    <property type="entry name" value="Serpin_sf"/>
</dbReference>
<dbReference type="CDD" id="cd19551">
    <property type="entry name" value="serpinA3_A1AC"/>
    <property type="match status" value="1"/>
</dbReference>
<evidence type="ECO:0000313" key="4">
    <source>
        <dbReference type="EMBL" id="GAB1297760.1"/>
    </source>
</evidence>
<dbReference type="InterPro" id="IPR042178">
    <property type="entry name" value="Serpin_sf_1"/>
</dbReference>
<feature type="chain" id="PRO_5045989250" evidence="2">
    <location>
        <begin position="21"/>
        <end position="420"/>
    </location>
</feature>
<dbReference type="SUPFAM" id="SSF56574">
    <property type="entry name" value="Serpins"/>
    <property type="match status" value="1"/>
</dbReference>
<feature type="signal peptide" evidence="2">
    <location>
        <begin position="1"/>
        <end position="20"/>
    </location>
</feature>
<dbReference type="EMBL" id="BAAFST010000012">
    <property type="protein sequence ID" value="GAB1297760.1"/>
    <property type="molecule type" value="Genomic_DNA"/>
</dbReference>
<accession>A0ABQ0FEX8</accession>
<dbReference type="SMART" id="SM00093">
    <property type="entry name" value="SERPIN"/>
    <property type="match status" value="1"/>
</dbReference>
<organism evidence="4 5">
    <name type="scientific">Apodemus speciosus</name>
    <name type="common">Large Japanese field mouse</name>
    <dbReference type="NCBI Taxonomy" id="105296"/>
    <lineage>
        <taxon>Eukaryota</taxon>
        <taxon>Metazoa</taxon>
        <taxon>Chordata</taxon>
        <taxon>Craniata</taxon>
        <taxon>Vertebrata</taxon>
        <taxon>Euteleostomi</taxon>
        <taxon>Mammalia</taxon>
        <taxon>Eutheria</taxon>
        <taxon>Euarchontoglires</taxon>
        <taxon>Glires</taxon>
        <taxon>Rodentia</taxon>
        <taxon>Myomorpha</taxon>
        <taxon>Muroidea</taxon>
        <taxon>Muridae</taxon>
        <taxon>Murinae</taxon>
        <taxon>Apodemus</taxon>
    </lineage>
</organism>
<comment type="similarity">
    <text evidence="1">Belongs to the serpin family.</text>
</comment>
<evidence type="ECO:0000256" key="1">
    <source>
        <dbReference type="RuleBase" id="RU000411"/>
    </source>
</evidence>
<keyword evidence="2" id="KW-0732">Signal</keyword>
<dbReference type="InterPro" id="IPR000215">
    <property type="entry name" value="Serpin_fam"/>
</dbReference>
<keyword evidence="5" id="KW-1185">Reference proteome</keyword>
<keyword evidence="4" id="KW-0722">Serine protease inhibitor</keyword>
<name>A0ABQ0FEX8_APOSI</name>
<evidence type="ECO:0000259" key="3">
    <source>
        <dbReference type="SMART" id="SM00093"/>
    </source>
</evidence>
<evidence type="ECO:0000256" key="2">
    <source>
        <dbReference type="SAM" id="SignalP"/>
    </source>
</evidence>
<dbReference type="InterPro" id="IPR042185">
    <property type="entry name" value="Serpin_sf_2"/>
</dbReference>
<dbReference type="PANTHER" id="PTHR11461:SF122">
    <property type="entry name" value="SERINE (OR CYSTEINE) PEPTIDASE INHIBITOR, CLADE A (ALPHA-1 ANTIPROTEINASE, ANTITRYPSIN), MEMBER 3J-RELATED"/>
    <property type="match status" value="1"/>
</dbReference>
<protein>
    <submittedName>
        <fullName evidence="4">Serine protease inhibitor A3B</fullName>
    </submittedName>
</protein>
<dbReference type="Proteomes" id="UP001623349">
    <property type="component" value="Unassembled WGS sequence"/>
</dbReference>
<keyword evidence="4" id="KW-0646">Protease inhibitor</keyword>
<dbReference type="GO" id="GO:0004867">
    <property type="term" value="F:serine-type endopeptidase inhibitor activity"/>
    <property type="evidence" value="ECO:0007669"/>
    <property type="project" value="UniProtKB-KW"/>
</dbReference>
<gene>
    <name evidence="4" type="ORF">APTSU1_001299600</name>
</gene>
<feature type="domain" description="Serpin" evidence="3">
    <location>
        <begin position="56"/>
        <end position="417"/>
    </location>
</feature>
<reference evidence="4 5" key="1">
    <citation type="submission" date="2024-08" db="EMBL/GenBank/DDBJ databases">
        <title>The draft genome of Apodemus speciosus.</title>
        <authorList>
            <person name="Nabeshima K."/>
            <person name="Suzuki S."/>
            <person name="Onuma M."/>
        </authorList>
    </citation>
    <scope>NUCLEOTIDE SEQUENCE [LARGE SCALE GENOMIC DNA]</scope>
    <source>
        <strain evidence="4">IB14-021</strain>
    </source>
</reference>
<dbReference type="PANTHER" id="PTHR11461">
    <property type="entry name" value="SERINE PROTEASE INHIBITOR, SERPIN"/>
    <property type="match status" value="1"/>
</dbReference>
<sequence length="420" mass="47565">MAFIATLGLLLSVMCPSVFCFPDGTLGSHTSVQKAQDIQKQLDSQTLASINTDFAFSLYRVLALQNPQKNIVFSPVSIATFLASLSLGAKGNTLKEILEGLKFNLTVTSERDMHKGFEHLLQSLSQPGDQVQVSTGNTLFVEKHLKILTEFKEKARVLYQTKAFRVNFQKPHEARKLINDYVSNQTQGKVEEVVSDLDGNTSMLMMNFLLYSGKWNVIFDPDDTIMEEFIVDRRRCVMAPMMKMEDMTTPYFRDEELECTVLEMSYIGNCKAMFIFPDQGKMQQVEASLKPETMRKWRKSLRPRVIDELQLPKFSLSKKYSLEEVLPALGVRELFSTQADLSGIIGVKNITVSQMVHSAVLDMTEMGTEAAANTVDKYNTWPAKINPTFVIINRKFLYIVSEPSSELIWFLGKVINPLEN</sequence>
<dbReference type="Gene3D" id="3.30.497.10">
    <property type="entry name" value="Antithrombin, subunit I, domain 2"/>
    <property type="match status" value="1"/>
</dbReference>
<proteinExistence type="inferred from homology"/>